<evidence type="ECO:0000256" key="1">
    <source>
        <dbReference type="ARBA" id="ARBA00010062"/>
    </source>
</evidence>
<organism evidence="7 8">
    <name type="scientific">Rhodospirillum rubrum (strain ATCC 11170 / ATH 1.1.1 / DSM 467 / LMG 4362 / NCIMB 8255 / S1)</name>
    <dbReference type="NCBI Taxonomy" id="269796"/>
    <lineage>
        <taxon>Bacteria</taxon>
        <taxon>Pseudomonadati</taxon>
        <taxon>Pseudomonadota</taxon>
        <taxon>Alphaproteobacteria</taxon>
        <taxon>Rhodospirillales</taxon>
        <taxon>Rhodospirillaceae</taxon>
        <taxon>Rhodospirillum</taxon>
    </lineage>
</organism>
<dbReference type="AlphaFoldDB" id="Q2RN07"/>
<dbReference type="Pfam" id="PF13458">
    <property type="entry name" value="Peripla_BP_6"/>
    <property type="match status" value="1"/>
</dbReference>
<dbReference type="Gene3D" id="3.40.50.2300">
    <property type="match status" value="3"/>
</dbReference>
<dbReference type="InterPro" id="IPR028082">
    <property type="entry name" value="Peripla_BP_I"/>
</dbReference>
<dbReference type="InterPro" id="IPR051010">
    <property type="entry name" value="BCAA_transport"/>
</dbReference>
<dbReference type="CDD" id="cd06339">
    <property type="entry name" value="PBP1_YraM_LppC_lipoprotein-like"/>
    <property type="match status" value="1"/>
</dbReference>
<comment type="similarity">
    <text evidence="1">Belongs to the leucine-binding protein family.</text>
</comment>
<dbReference type="HOGENOM" id="CLU_049010_0_0_5"/>
<dbReference type="KEGG" id="rru:Rru_A3694"/>
<dbReference type="EMBL" id="CP000230">
    <property type="protein sequence ID" value="ABC24488.1"/>
    <property type="molecule type" value="Genomic_DNA"/>
</dbReference>
<evidence type="ECO:0000313" key="8">
    <source>
        <dbReference type="Proteomes" id="UP000001929"/>
    </source>
</evidence>
<evidence type="ECO:0000256" key="3">
    <source>
        <dbReference type="ARBA" id="ARBA00022970"/>
    </source>
</evidence>
<gene>
    <name evidence="7" type="ordered locus">Rru_A3694</name>
</gene>
<keyword evidence="8" id="KW-1185">Reference proteome</keyword>
<dbReference type="eggNOG" id="COG0683">
    <property type="taxonomic scope" value="Bacteria"/>
</dbReference>
<keyword evidence="3" id="KW-0029">Amino-acid transport</keyword>
<dbReference type="PANTHER" id="PTHR30483">
    <property type="entry name" value="LEUCINE-SPECIFIC-BINDING PROTEIN"/>
    <property type="match status" value="1"/>
</dbReference>
<dbReference type="Proteomes" id="UP000001929">
    <property type="component" value="Chromosome"/>
</dbReference>
<keyword evidence="2 5" id="KW-0732">Signal</keyword>
<feature type="chain" id="PRO_5004214732" description="Leucine-binding protein domain-containing protein" evidence="5">
    <location>
        <begin position="27"/>
        <end position="408"/>
    </location>
</feature>
<dbReference type="PROSITE" id="PS51257">
    <property type="entry name" value="PROKAR_LIPOPROTEIN"/>
    <property type="match status" value="1"/>
</dbReference>
<feature type="signal peptide" evidence="5">
    <location>
        <begin position="1"/>
        <end position="26"/>
    </location>
</feature>
<accession>Q2RN07</accession>
<dbReference type="PhylomeDB" id="Q2RN07"/>
<evidence type="ECO:0000256" key="2">
    <source>
        <dbReference type="ARBA" id="ARBA00022729"/>
    </source>
</evidence>
<reference evidence="7 8" key="1">
    <citation type="journal article" date="2011" name="Stand. Genomic Sci.">
        <title>Complete genome sequence of Rhodospirillum rubrum type strain (S1).</title>
        <authorList>
            <person name="Munk A.C."/>
            <person name="Copeland A."/>
            <person name="Lucas S."/>
            <person name="Lapidus A."/>
            <person name="Del Rio T.G."/>
            <person name="Barry K."/>
            <person name="Detter J.C."/>
            <person name="Hammon N."/>
            <person name="Israni S."/>
            <person name="Pitluck S."/>
            <person name="Brettin T."/>
            <person name="Bruce D."/>
            <person name="Han C."/>
            <person name="Tapia R."/>
            <person name="Gilna P."/>
            <person name="Schmutz J."/>
            <person name="Larimer F."/>
            <person name="Land M."/>
            <person name="Kyrpides N.C."/>
            <person name="Mavromatis K."/>
            <person name="Richardson P."/>
            <person name="Rohde M."/>
            <person name="Goker M."/>
            <person name="Klenk H.P."/>
            <person name="Zhang Y."/>
            <person name="Roberts G.P."/>
            <person name="Reslewic S."/>
            <person name="Schwartz D.C."/>
        </authorList>
    </citation>
    <scope>NUCLEOTIDE SEQUENCE [LARGE SCALE GENOMIC DNA]</scope>
    <source>
        <strain evidence="8">ATCC 11170 / ATH 1.1.1 / DSM 467 / LMG 4362 / NCIMB 8255 / S1</strain>
    </source>
</reference>
<protein>
    <recommendedName>
        <fullName evidence="6">Leucine-binding protein domain-containing protein</fullName>
    </recommendedName>
</protein>
<dbReference type="PANTHER" id="PTHR30483:SF6">
    <property type="entry name" value="PERIPLASMIC BINDING PROTEIN OF ABC TRANSPORTER FOR NATURAL AMINO ACIDS"/>
    <property type="match status" value="1"/>
</dbReference>
<feature type="domain" description="Leucine-binding protein" evidence="6">
    <location>
        <begin position="71"/>
        <end position="392"/>
    </location>
</feature>
<dbReference type="EnsemblBacteria" id="ABC24488">
    <property type="protein sequence ID" value="ABC24488"/>
    <property type="gene ID" value="Rru_A3694"/>
</dbReference>
<evidence type="ECO:0000256" key="5">
    <source>
        <dbReference type="SAM" id="SignalP"/>
    </source>
</evidence>
<evidence type="ECO:0000256" key="4">
    <source>
        <dbReference type="SAM" id="MobiDB-lite"/>
    </source>
</evidence>
<sequence>MTRNRGWRSVRMAIIAALGLGLAACAANREPAPPSPSSYEPPPMAQPSPPVQSAPMGGPGLLDQGRGQAARVAFLAPLTGQAAQTGQALLNAAQIAAIEVGPQDFVLQPYDTAGSAGGAAQAARTALSQGAGMIIGPLFADSVRAIGPLAQQAGVPVVAFSTDQTVAGGSVHLIGFLVEEQVRRVLRHARGQGRTTLAALLPATPLGQATAEAARRVAAEAGLRVAAIEYYDPTGKGVAQPAGRVLAAGGFDTLLLSDKGLGLQAVAAQLAYSGLNPGQAMVLGTMLWNDEPGLGREPLLVGARFAAPDESGAAAFKAQYQATYGAVPPSIAGLGYDATALAAVLARGGAGALTVDGVRNPNGFAGVDGIFRFRPDGTVERGLAIREVTRDGTVQVEPAPTNFATVGY</sequence>
<proteinExistence type="inferred from homology"/>
<dbReference type="STRING" id="269796.Rru_A3694"/>
<evidence type="ECO:0000259" key="6">
    <source>
        <dbReference type="Pfam" id="PF13458"/>
    </source>
</evidence>
<evidence type="ECO:0000313" key="7">
    <source>
        <dbReference type="EMBL" id="ABC24488.1"/>
    </source>
</evidence>
<dbReference type="PATRIC" id="fig|269796.9.peg.3817"/>
<feature type="compositionally biased region" description="Pro residues" evidence="4">
    <location>
        <begin position="31"/>
        <end position="52"/>
    </location>
</feature>
<dbReference type="InterPro" id="IPR028081">
    <property type="entry name" value="Leu-bd"/>
</dbReference>
<keyword evidence="3" id="KW-0813">Transport</keyword>
<dbReference type="GO" id="GO:0006865">
    <property type="term" value="P:amino acid transport"/>
    <property type="evidence" value="ECO:0007669"/>
    <property type="project" value="UniProtKB-KW"/>
</dbReference>
<name>Q2RN07_RHORT</name>
<dbReference type="SUPFAM" id="SSF53822">
    <property type="entry name" value="Periplasmic binding protein-like I"/>
    <property type="match status" value="1"/>
</dbReference>
<feature type="region of interest" description="Disordered" evidence="4">
    <location>
        <begin position="29"/>
        <end position="62"/>
    </location>
</feature>